<dbReference type="GO" id="GO:0097120">
    <property type="term" value="P:receptor localization to synapse"/>
    <property type="evidence" value="ECO:0007669"/>
    <property type="project" value="TreeGrafter"/>
</dbReference>
<dbReference type="GO" id="GO:0016323">
    <property type="term" value="C:basolateral plasma membrane"/>
    <property type="evidence" value="ECO:0007669"/>
    <property type="project" value="TreeGrafter"/>
</dbReference>
<dbReference type="SUPFAM" id="SSF52058">
    <property type="entry name" value="L domain-like"/>
    <property type="match status" value="1"/>
</dbReference>
<feature type="compositionally biased region" description="Low complexity" evidence="3">
    <location>
        <begin position="1154"/>
        <end position="1164"/>
    </location>
</feature>
<sequence length="1642" mass="183210">MFKCFPIPFCNRNLEQIDKRHCNLTTVPDDVLRYTRTLEELLLDANQLQDLPKGVYRLTQLRRLTFSDNEIQYISPEIGQLVNLEELDCSRNDIAEIPDNIRHCRLLQRLDCSGNPLANNLPAGIIHLRQLCQLTLNDVSLAELPRDIGSLSNLRLLEIRENLLKVLPDSLVQLPKLESLDLGSNVIEQLPNHMGNLQSLKELWLDSNEIHELPADIGRLKRLQCLDVSENKLTYLPEEIGDLESLTNLELSSNQIESLPSTIGQLKHRLLILKINSNSLTKLCEEIGQCLALTELILTENALTELPVTIGNLKKLSNLNVDRNQLTHLPVEISGCESLGMLSLRDNRVTQIPSELSKLKHLHVLDLSGNRLLNLPCTLLECDLKAIWLAENQAHPMLKFATDIDAATGEKVITCYLLPQQQYTTSSMENLLNASKSQNLNNEQAKVLQVSTSPTAEHHESKSPSPIDDRHERTGSVKFADQSDEGKESSLQRHNTPHPKDLRTWRNKIAKKFHVTDGNLLHHEHHPYQPNANKHGQRDSTQTSLSSQQSMSSTNHQHKITIDPSNHIHESIDYVPPEISADHQDSDSRSSSIQVNTRPMTFNKEQITINIRRPPNTGLGISIAGGSGSTPFKDNDDGIFLTKINEEGPASQAGLLVGDKLLSVNGISLVNAEHSDAVAALKKAGDNIEMIIMREILQSSDDYNENNNIKEGEKFSTVIQRNEKKGGNFGFSVAGGNQTITTNGSGNENLYVSRVNNQDKISPLAVGDRLLSINGYDTGSISHDQAIDIINNGGHNVELVVYREKFTNGNQNMISTTNIDNTIEEARVSKGNGPMGLSIVGGTDQACPPFGLNQRGVFVSKILPNGSASRTNLRIGDRILKVNNRDVSQATHLEAVEALLQPTSEVILLVHHDPQPAGLKEVTLTRHTGEPLGIRINGGVDGKRVNPDDPEDDGIFVTEVKDGSPASGILTVGTRILEAFNNTFHNRWLCFSHKSLSTSSKSSSLIMTIDYSIEDYCETNLDDMINFNGTVSYDKSSKIKNSRSSEYLRKTLRQRNKKQTKSNILPKLFHKKNKIIKEKEDLTCTQQILVPMSTSKHVISTSFSETSLSSSKDIKQLALPEPPLIIPVEIIVTPEPSYKSLSHNPPSPISTHKSSVPQSNTSSSNYHLKSSLNYSQYSFEEGTFDKDCPYCSGEDELSIKTDSNHRSVQEISQRSFNILHASEVYLSSNNSMNEQCDSSSVLSAEYATIDETKQLHSCEINEIMQAIHSTFDNNYNQRDEILDALASSLEHVAEETSSILQDEEDILTDMNIPEPAQGLDQIFVRAVIYEIMMRLLSFHLLVLITTNEVNNQSLFGARLDDAQKWLSIPSETIHLLICHGFKIKEVNLVSPTKSSKPIDTNRSSLTQQSNSPIPPARQNGVSSSHNVSLSPKVTNPVYANTNNKQQISPQPPPVPVKPKYRTSNTQFMPINGGNHKQKPQQQPSQNGFEIDESDFSVTESERSFKDKKKFFESGFKDSGPKPKPRQFKYINEHELLQMKQEEDQKVKTMSPTELLQSRAMYAGDINDSELMQTTLSQYQTPNYLAKPEDDQTDEDITQQQQTGKLPSTTRHDIHIRMHSHERDTASAHTMPSKLTIDNSGMN</sequence>
<feature type="domain" description="PDZ" evidence="4">
    <location>
        <begin position="822"/>
        <end position="914"/>
    </location>
</feature>
<dbReference type="Gene3D" id="3.80.10.10">
    <property type="entry name" value="Ribonuclease Inhibitor"/>
    <property type="match status" value="3"/>
</dbReference>
<feature type="compositionally biased region" description="Polar residues" evidence="3">
    <location>
        <begin position="1139"/>
        <end position="1153"/>
    </location>
</feature>
<dbReference type="FunFam" id="2.30.42.10:FF:000074">
    <property type="entry name" value="protein scribble homolog isoform X2"/>
    <property type="match status" value="1"/>
</dbReference>
<dbReference type="FunFam" id="3.80.10.10:FF:000036">
    <property type="entry name" value="protein scribble homolog isoform X1"/>
    <property type="match status" value="1"/>
</dbReference>
<dbReference type="PROSITE" id="PS50106">
    <property type="entry name" value="PDZ"/>
    <property type="match status" value="4"/>
</dbReference>
<evidence type="ECO:0000256" key="1">
    <source>
        <dbReference type="ARBA" id="ARBA00022614"/>
    </source>
</evidence>
<feature type="domain" description="PDZ" evidence="4">
    <location>
        <begin position="716"/>
        <end position="805"/>
    </location>
</feature>
<dbReference type="GO" id="GO:0045197">
    <property type="term" value="P:establishment or maintenance of epithelial cell apical/basal polarity"/>
    <property type="evidence" value="ECO:0007669"/>
    <property type="project" value="TreeGrafter"/>
</dbReference>
<feature type="domain" description="PDZ" evidence="4">
    <location>
        <begin position="608"/>
        <end position="696"/>
    </location>
</feature>
<dbReference type="Pfam" id="PF23598">
    <property type="entry name" value="LRR_14"/>
    <property type="match status" value="1"/>
</dbReference>
<dbReference type="GO" id="GO:0043113">
    <property type="term" value="P:receptor clustering"/>
    <property type="evidence" value="ECO:0007669"/>
    <property type="project" value="TreeGrafter"/>
</dbReference>
<dbReference type="Pfam" id="PF00595">
    <property type="entry name" value="PDZ"/>
    <property type="match status" value="4"/>
</dbReference>
<dbReference type="CDD" id="cd06702">
    <property type="entry name" value="PDZ3_Scribble-like"/>
    <property type="match status" value="1"/>
</dbReference>
<dbReference type="InterPro" id="IPR032675">
    <property type="entry name" value="LRR_dom_sf"/>
</dbReference>
<dbReference type="SMART" id="SM00228">
    <property type="entry name" value="PDZ"/>
    <property type="match status" value="4"/>
</dbReference>
<dbReference type="SUPFAM" id="SSF50156">
    <property type="entry name" value="PDZ domain-like"/>
    <property type="match status" value="4"/>
</dbReference>
<dbReference type="GO" id="GO:0098609">
    <property type="term" value="P:cell-cell adhesion"/>
    <property type="evidence" value="ECO:0007669"/>
    <property type="project" value="TreeGrafter"/>
</dbReference>
<feature type="region of interest" description="Disordered" evidence="3">
    <location>
        <begin position="1584"/>
        <end position="1642"/>
    </location>
</feature>
<feature type="domain" description="PDZ" evidence="4">
    <location>
        <begin position="921"/>
        <end position="978"/>
    </location>
</feature>
<dbReference type="SMART" id="SM00364">
    <property type="entry name" value="LRR_BAC"/>
    <property type="match status" value="11"/>
</dbReference>
<feature type="region of interest" description="Disordered" evidence="3">
    <location>
        <begin position="521"/>
        <end position="565"/>
    </location>
</feature>
<dbReference type="Pfam" id="PF13855">
    <property type="entry name" value="LRR_8"/>
    <property type="match status" value="2"/>
</dbReference>
<keyword evidence="2" id="KW-0677">Repeat</keyword>
<evidence type="ECO:0000256" key="2">
    <source>
        <dbReference type="ARBA" id="ARBA00022737"/>
    </source>
</evidence>
<dbReference type="SMART" id="SM00369">
    <property type="entry name" value="LRR_TYP"/>
    <property type="match status" value="12"/>
</dbReference>
<dbReference type="Proteomes" id="UP000681720">
    <property type="component" value="Unassembled WGS sequence"/>
</dbReference>
<dbReference type="GO" id="GO:0005912">
    <property type="term" value="C:adherens junction"/>
    <property type="evidence" value="ECO:0007669"/>
    <property type="project" value="TreeGrafter"/>
</dbReference>
<dbReference type="PANTHER" id="PTHR23119">
    <property type="entry name" value="DISCS LARGE"/>
    <property type="match status" value="1"/>
</dbReference>
<dbReference type="InterPro" id="IPR003591">
    <property type="entry name" value="Leu-rich_rpt_typical-subtyp"/>
</dbReference>
<feature type="region of interest" description="Disordered" evidence="3">
    <location>
        <begin position="1138"/>
        <end position="1167"/>
    </location>
</feature>
<name>A0A8S2JRP4_9BILA</name>
<feature type="compositionally biased region" description="Low complexity" evidence="3">
    <location>
        <begin position="540"/>
        <end position="554"/>
    </location>
</feature>
<protein>
    <recommendedName>
        <fullName evidence="4">PDZ domain-containing protein</fullName>
    </recommendedName>
</protein>
<feature type="compositionally biased region" description="Polar residues" evidence="3">
    <location>
        <begin position="1392"/>
        <end position="1411"/>
    </location>
</feature>
<feature type="region of interest" description="Disordered" evidence="3">
    <location>
        <begin position="444"/>
        <end position="504"/>
    </location>
</feature>
<dbReference type="InterPro" id="IPR001478">
    <property type="entry name" value="PDZ"/>
</dbReference>
<dbReference type="PANTHER" id="PTHR23119:SF44">
    <property type="entry name" value="PROTEIN LAP4"/>
    <property type="match status" value="1"/>
</dbReference>
<comment type="caution">
    <text evidence="5">The sequence shown here is derived from an EMBL/GenBank/DDBJ whole genome shotgun (WGS) entry which is preliminary data.</text>
</comment>
<feature type="compositionally biased region" description="Basic and acidic residues" evidence="3">
    <location>
        <begin position="1609"/>
        <end position="1625"/>
    </location>
</feature>
<feature type="region of interest" description="Disordered" evidence="3">
    <location>
        <begin position="1392"/>
        <end position="1488"/>
    </location>
</feature>
<dbReference type="InterPro" id="IPR036034">
    <property type="entry name" value="PDZ_sf"/>
</dbReference>
<dbReference type="Gene3D" id="2.30.42.10">
    <property type="match status" value="4"/>
</dbReference>
<proteinExistence type="predicted"/>
<dbReference type="GO" id="GO:0019901">
    <property type="term" value="F:protein kinase binding"/>
    <property type="evidence" value="ECO:0007669"/>
    <property type="project" value="TreeGrafter"/>
</dbReference>
<evidence type="ECO:0000259" key="4">
    <source>
        <dbReference type="PROSITE" id="PS50106"/>
    </source>
</evidence>
<dbReference type="PROSITE" id="PS51450">
    <property type="entry name" value="LRR"/>
    <property type="match status" value="5"/>
</dbReference>
<evidence type="ECO:0000313" key="5">
    <source>
        <dbReference type="EMBL" id="CAF3822835.1"/>
    </source>
</evidence>
<organism evidence="5 7">
    <name type="scientific">Rotaria magnacalcarata</name>
    <dbReference type="NCBI Taxonomy" id="392030"/>
    <lineage>
        <taxon>Eukaryota</taxon>
        <taxon>Metazoa</taxon>
        <taxon>Spiralia</taxon>
        <taxon>Gnathifera</taxon>
        <taxon>Rotifera</taxon>
        <taxon>Eurotatoria</taxon>
        <taxon>Bdelloidea</taxon>
        <taxon>Philodinida</taxon>
        <taxon>Philodinidae</taxon>
        <taxon>Rotaria</taxon>
    </lineage>
</organism>
<dbReference type="InterPro" id="IPR055414">
    <property type="entry name" value="LRR_R13L4/SHOC2-like"/>
</dbReference>
<feature type="compositionally biased region" description="Polar residues" evidence="3">
    <location>
        <begin position="444"/>
        <end position="455"/>
    </location>
</feature>
<feature type="compositionally biased region" description="Basic and acidic residues" evidence="3">
    <location>
        <begin position="456"/>
        <end position="475"/>
    </location>
</feature>
<feature type="compositionally biased region" description="Polar residues" evidence="3">
    <location>
        <begin position="1419"/>
        <end position="1448"/>
    </location>
</feature>
<evidence type="ECO:0000256" key="3">
    <source>
        <dbReference type="SAM" id="MobiDB-lite"/>
    </source>
</evidence>
<dbReference type="Proteomes" id="UP000681967">
    <property type="component" value="Unassembled WGS sequence"/>
</dbReference>
<dbReference type="InterPro" id="IPR001611">
    <property type="entry name" value="Leu-rich_rpt"/>
</dbReference>
<dbReference type="SMART" id="SM00365">
    <property type="entry name" value="LRR_SD22"/>
    <property type="match status" value="8"/>
</dbReference>
<reference evidence="5" key="1">
    <citation type="submission" date="2021-02" db="EMBL/GenBank/DDBJ databases">
        <authorList>
            <person name="Nowell W R."/>
        </authorList>
    </citation>
    <scope>NUCLEOTIDE SEQUENCE</scope>
</reference>
<evidence type="ECO:0000313" key="7">
    <source>
        <dbReference type="Proteomes" id="UP000681720"/>
    </source>
</evidence>
<evidence type="ECO:0000313" key="6">
    <source>
        <dbReference type="EMBL" id="CAF3832618.1"/>
    </source>
</evidence>
<dbReference type="EMBL" id="CAJOBJ010000441">
    <property type="protein sequence ID" value="CAF3822835.1"/>
    <property type="molecule type" value="Genomic_DNA"/>
</dbReference>
<dbReference type="InterPro" id="IPR050614">
    <property type="entry name" value="Synaptic_Scaffolding_LAP-MAGUK"/>
</dbReference>
<accession>A0A8S2JRP4</accession>
<keyword evidence="1" id="KW-0433">Leucine-rich repeat</keyword>
<gene>
    <name evidence="6" type="ORF">BYL167_LOCUS4795</name>
    <name evidence="5" type="ORF">GIL414_LOCUS2326</name>
</gene>
<dbReference type="EMBL" id="CAJOBH010001048">
    <property type="protein sequence ID" value="CAF3832618.1"/>
    <property type="molecule type" value="Genomic_DNA"/>
</dbReference>